<evidence type="ECO:0000313" key="5">
    <source>
        <dbReference type="Proteomes" id="UP000009231"/>
    </source>
</evidence>
<feature type="domain" description="Fe-S hydro-lyase tartrate dehydratase beta-type catalytic" evidence="3">
    <location>
        <begin position="8"/>
        <end position="168"/>
    </location>
</feature>
<dbReference type="eggNOG" id="arCOG04406">
    <property type="taxonomic scope" value="Archaea"/>
</dbReference>
<name>F6D1W3_METPW</name>
<accession>F6D1W3</accession>
<keyword evidence="2" id="KW-0456">Lyase</keyword>
<dbReference type="Proteomes" id="UP000009231">
    <property type="component" value="Chromosome"/>
</dbReference>
<dbReference type="SUPFAM" id="SSF117457">
    <property type="entry name" value="FumA C-terminal domain-like"/>
    <property type="match status" value="1"/>
</dbReference>
<evidence type="ECO:0000313" key="4">
    <source>
        <dbReference type="EMBL" id="AEG19035.1"/>
    </source>
</evidence>
<dbReference type="Gene3D" id="3.20.130.10">
    <property type="entry name" value="Fe-S hydro-lyase, tartrate dehydratase beta-type, catalytic domain"/>
    <property type="match status" value="1"/>
</dbReference>
<comment type="similarity">
    <text evidence="1">Belongs to the class-I fumarase family.</text>
</comment>
<protein>
    <submittedName>
        <fullName evidence="4">Fe-S type hydro-lyase tartrate/fumarate beta region</fullName>
    </submittedName>
</protein>
<gene>
    <name evidence="4" type="ordered locus">MSWAN_2026</name>
</gene>
<evidence type="ECO:0000256" key="1">
    <source>
        <dbReference type="ARBA" id="ARBA00008876"/>
    </source>
</evidence>
<dbReference type="EMBL" id="CP002772">
    <property type="protein sequence ID" value="AEG19035.1"/>
    <property type="molecule type" value="Genomic_DNA"/>
</dbReference>
<dbReference type="Pfam" id="PF05683">
    <property type="entry name" value="Fumerase_C"/>
    <property type="match status" value="1"/>
</dbReference>
<dbReference type="KEGG" id="mew:MSWAN_2026"/>
<keyword evidence="5" id="KW-1185">Reference proteome</keyword>
<organism evidence="4 5">
    <name type="scientific">Methanobacterium paludis (strain DSM 25820 / JCM 18151 / SWAN1)</name>
    <dbReference type="NCBI Taxonomy" id="868131"/>
    <lineage>
        <taxon>Archaea</taxon>
        <taxon>Methanobacteriati</taxon>
        <taxon>Methanobacteriota</taxon>
        <taxon>Methanomada group</taxon>
        <taxon>Methanobacteria</taxon>
        <taxon>Methanobacteriales</taxon>
        <taxon>Methanobacteriaceae</taxon>
        <taxon>Methanobacterium</taxon>
    </lineage>
</organism>
<dbReference type="GO" id="GO:0016836">
    <property type="term" value="F:hydro-lyase activity"/>
    <property type="evidence" value="ECO:0007669"/>
    <property type="project" value="InterPro"/>
</dbReference>
<dbReference type="AlphaFoldDB" id="F6D1W3"/>
<evidence type="ECO:0000259" key="3">
    <source>
        <dbReference type="Pfam" id="PF05683"/>
    </source>
</evidence>
<dbReference type="STRING" id="868131.MSWAN_2026"/>
<dbReference type="PANTHER" id="PTHR43351">
    <property type="entry name" value="L(+)-TARTRATE DEHYDRATASE SUBUNIT BETA"/>
    <property type="match status" value="1"/>
</dbReference>
<evidence type="ECO:0000256" key="2">
    <source>
        <dbReference type="ARBA" id="ARBA00023239"/>
    </source>
</evidence>
<dbReference type="InterPro" id="IPR036660">
    <property type="entry name" value="Fe-S_hydroAse_TtdB_cat_sf"/>
</dbReference>
<reference evidence="4 5" key="1">
    <citation type="journal article" date="2014" name="Int. J. Syst. Evol. Microbiol.">
        <title>Methanobacterium paludis sp. nov. and a novel strain of Methanobacterium lacus isolated from northern peatlands.</title>
        <authorList>
            <person name="Cadillo-Quiroz H."/>
            <person name="Brauer S.L."/>
            <person name="Goodson N."/>
            <person name="Yavitt J.B."/>
            <person name="Zinder S.H."/>
        </authorList>
    </citation>
    <scope>NUCLEOTIDE SEQUENCE [LARGE SCALE GENOMIC DNA]</scope>
    <source>
        <strain evidence="5">DSM 25820 / JCM 18151 / SWAN1</strain>
    </source>
</reference>
<proteinExistence type="inferred from homology"/>
<dbReference type="PANTHER" id="PTHR43351:SF2">
    <property type="entry name" value="L(+)-TARTRATE DEHYDRATASE SUBUNIT BETA-RELATED"/>
    <property type="match status" value="1"/>
</dbReference>
<sequence>MKGNIKQIKTPITDDIIQDLKIGDKIELYGTIFTGRDAALPKLVKSILNGEKLPDLPGSAIMHTAVSRAGISPTTSNKEEIEENIPFLAKSGVKMHIGKGALGEKTVEALNKYKSIFVVTPPAAALLTSRLISREVAAFPEEGMEAIYKLEVRGIPCIVAVAHGESIY</sequence>
<dbReference type="InterPro" id="IPR004647">
    <property type="entry name" value="Fe-S_hydro-lyase_TtdB-typ_cat"/>
</dbReference>
<dbReference type="HOGENOM" id="CLU_098588_2_0_2"/>